<evidence type="ECO:0000313" key="3">
    <source>
        <dbReference type="Proteomes" id="UP000030765"/>
    </source>
</evidence>
<organism evidence="1">
    <name type="scientific">Anopheles sinensis</name>
    <name type="common">Mosquito</name>
    <dbReference type="NCBI Taxonomy" id="74873"/>
    <lineage>
        <taxon>Eukaryota</taxon>
        <taxon>Metazoa</taxon>
        <taxon>Ecdysozoa</taxon>
        <taxon>Arthropoda</taxon>
        <taxon>Hexapoda</taxon>
        <taxon>Insecta</taxon>
        <taxon>Pterygota</taxon>
        <taxon>Neoptera</taxon>
        <taxon>Endopterygota</taxon>
        <taxon>Diptera</taxon>
        <taxon>Nematocera</taxon>
        <taxon>Culicoidea</taxon>
        <taxon>Culicidae</taxon>
        <taxon>Anophelinae</taxon>
        <taxon>Anopheles</taxon>
    </lineage>
</organism>
<evidence type="ECO:0000313" key="1">
    <source>
        <dbReference type="EMBL" id="KFB36827.1"/>
    </source>
</evidence>
<dbReference type="EMBL" id="ATLV01012460">
    <property type="status" value="NOT_ANNOTATED_CDS"/>
    <property type="molecule type" value="Genomic_DNA"/>
</dbReference>
<dbReference type="VEuPathDB" id="VectorBase:ASIC003991"/>
<dbReference type="Proteomes" id="UP000030765">
    <property type="component" value="Unassembled WGS sequence"/>
</dbReference>
<gene>
    <name evidence="1" type="ORF">ZHAS_00003991</name>
</gene>
<name>A0A084VFT3_ANOSI</name>
<reference evidence="2" key="2">
    <citation type="submission" date="2020-05" db="UniProtKB">
        <authorList>
            <consortium name="EnsemblMetazoa"/>
        </authorList>
    </citation>
    <scope>IDENTIFICATION</scope>
</reference>
<dbReference type="EnsemblMetazoa" id="ASIC003991-RA">
    <property type="protein sequence ID" value="ASIC003991-PA"/>
    <property type="gene ID" value="ASIC003991"/>
</dbReference>
<accession>A0A084VFT3</accession>
<protein>
    <submittedName>
        <fullName evidence="1 2">Uncharacterized protein</fullName>
    </submittedName>
</protein>
<proteinExistence type="predicted"/>
<evidence type="ECO:0000313" key="2">
    <source>
        <dbReference type="EnsemblMetazoa" id="ASIC003991-PA"/>
    </source>
</evidence>
<keyword evidence="3" id="KW-1185">Reference proteome</keyword>
<dbReference type="AlphaFoldDB" id="A0A084VFT3"/>
<sequence length="70" mass="7899">MERKLLDFPEFDIEAAVALWFRLYPDGTASIYYALQSPLGNKASANLKPVQMPTDRQQQLVVDFAVLPLS</sequence>
<dbReference type="EMBL" id="KE524793">
    <property type="protein sequence ID" value="KFB36827.1"/>
    <property type="molecule type" value="Genomic_DNA"/>
</dbReference>
<reference evidence="1 3" key="1">
    <citation type="journal article" date="2014" name="BMC Genomics">
        <title>Genome sequence of Anopheles sinensis provides insight into genetics basis of mosquito competence for malaria parasites.</title>
        <authorList>
            <person name="Zhou D."/>
            <person name="Zhang D."/>
            <person name="Ding G."/>
            <person name="Shi L."/>
            <person name="Hou Q."/>
            <person name="Ye Y."/>
            <person name="Xu Y."/>
            <person name="Zhou H."/>
            <person name="Xiong C."/>
            <person name="Li S."/>
            <person name="Yu J."/>
            <person name="Hong S."/>
            <person name="Yu X."/>
            <person name="Zou P."/>
            <person name="Chen C."/>
            <person name="Chang X."/>
            <person name="Wang W."/>
            <person name="Lv Y."/>
            <person name="Sun Y."/>
            <person name="Ma L."/>
            <person name="Shen B."/>
            <person name="Zhu C."/>
        </authorList>
    </citation>
    <scope>NUCLEOTIDE SEQUENCE [LARGE SCALE GENOMIC DNA]</scope>
</reference>